<keyword evidence="2" id="KW-0472">Membrane</keyword>
<proteinExistence type="predicted"/>
<organism evidence="4 5">
    <name type="scientific">Sulfitobacter aestuariivivens</name>
    <dbReference type="NCBI Taxonomy" id="2766981"/>
    <lineage>
        <taxon>Bacteria</taxon>
        <taxon>Pseudomonadati</taxon>
        <taxon>Pseudomonadota</taxon>
        <taxon>Alphaproteobacteria</taxon>
        <taxon>Rhodobacterales</taxon>
        <taxon>Roseobacteraceae</taxon>
        <taxon>Sulfitobacter</taxon>
    </lineage>
</organism>
<dbReference type="NCBIfam" id="TIGR02098">
    <property type="entry name" value="MJ0042_CXXC"/>
    <property type="match status" value="1"/>
</dbReference>
<feature type="compositionally biased region" description="Acidic residues" evidence="1">
    <location>
        <begin position="134"/>
        <end position="144"/>
    </location>
</feature>
<protein>
    <submittedName>
        <fullName evidence="4">Zinc-ribbon domain-containing protein</fullName>
    </submittedName>
</protein>
<feature type="region of interest" description="Disordered" evidence="1">
    <location>
        <begin position="194"/>
        <end position="213"/>
    </location>
</feature>
<keyword evidence="5" id="KW-1185">Reference proteome</keyword>
<dbReference type="Pfam" id="PF13717">
    <property type="entry name" value="Zn_ribbon_4"/>
    <property type="match status" value="1"/>
</dbReference>
<evidence type="ECO:0000313" key="5">
    <source>
        <dbReference type="Proteomes" id="UP000635142"/>
    </source>
</evidence>
<dbReference type="RefSeq" id="WP_191074944.1">
    <property type="nucleotide sequence ID" value="NZ_JACTAG010000001.1"/>
</dbReference>
<evidence type="ECO:0000256" key="2">
    <source>
        <dbReference type="SAM" id="Phobius"/>
    </source>
</evidence>
<comment type="caution">
    <text evidence="4">The sequence shown here is derived from an EMBL/GenBank/DDBJ whole genome shotgun (WGS) entry which is preliminary data.</text>
</comment>
<sequence>MRLTCPNCDAQYEVPDEVMPVSGRDVQCSNCGQTWFQHHPDHMPAEDDQPPEPPDTPVDDDPGPEQDSASEQEPDESSEQEDKAPELPSEGPTRRELDPAVANILQQEAETEQQARKKAASDPLESQPDLGLPDTDEADTPPTEEQERRTAEARQRMARMRGEPEPMSDAAVTAAAISSRRDLLPDIEEINSTLRSESERGSGPDGQAGFDAPSEVKRRSGFRRGFLLMILLFVLLSLLYIYAPRLSQSVPQLDGLLTSYVAWVDQLRLWLDAQIQGLAQWLDAKASESGG</sequence>
<gene>
    <name evidence="4" type="ORF">H9Q16_08860</name>
</gene>
<feature type="transmembrane region" description="Helical" evidence="2">
    <location>
        <begin position="225"/>
        <end position="243"/>
    </location>
</feature>
<name>A0A927HF37_9RHOB</name>
<dbReference type="InterPro" id="IPR011723">
    <property type="entry name" value="Znf/thioredoxin_put"/>
</dbReference>
<evidence type="ECO:0000313" key="4">
    <source>
        <dbReference type="EMBL" id="MBD3664029.1"/>
    </source>
</evidence>
<dbReference type="AlphaFoldDB" id="A0A927HF37"/>
<feature type="domain" description="Zinc finger/thioredoxin putative" evidence="3">
    <location>
        <begin position="1"/>
        <end position="36"/>
    </location>
</feature>
<dbReference type="Proteomes" id="UP000635142">
    <property type="component" value="Unassembled WGS sequence"/>
</dbReference>
<reference evidence="4" key="1">
    <citation type="submission" date="2020-08" db="EMBL/GenBank/DDBJ databases">
        <title>Sulfitobacter aestuariivivens sp. nov., isolated from a tidal flat.</title>
        <authorList>
            <person name="Park S."/>
            <person name="Yoon J.-H."/>
        </authorList>
    </citation>
    <scope>NUCLEOTIDE SEQUENCE</scope>
    <source>
        <strain evidence="4">TSTF-M16</strain>
    </source>
</reference>
<feature type="compositionally biased region" description="Basic and acidic residues" evidence="1">
    <location>
        <begin position="145"/>
        <end position="164"/>
    </location>
</feature>
<dbReference type="EMBL" id="JACTAG010000001">
    <property type="protein sequence ID" value="MBD3664029.1"/>
    <property type="molecule type" value="Genomic_DNA"/>
</dbReference>
<evidence type="ECO:0000259" key="3">
    <source>
        <dbReference type="Pfam" id="PF13717"/>
    </source>
</evidence>
<accession>A0A927HF37</accession>
<evidence type="ECO:0000256" key="1">
    <source>
        <dbReference type="SAM" id="MobiDB-lite"/>
    </source>
</evidence>
<keyword evidence="2" id="KW-1133">Transmembrane helix</keyword>
<keyword evidence="2" id="KW-0812">Transmembrane</keyword>
<feature type="region of interest" description="Disordered" evidence="1">
    <location>
        <begin position="31"/>
        <end position="172"/>
    </location>
</feature>
<feature type="compositionally biased region" description="Acidic residues" evidence="1">
    <location>
        <begin position="57"/>
        <end position="79"/>
    </location>
</feature>